<comment type="caution">
    <text evidence="1">The sequence shown here is derived from an EMBL/GenBank/DDBJ whole genome shotgun (WGS) entry which is preliminary data.</text>
</comment>
<organism evidence="1 2">
    <name type="scientific">Rubinisphaera italica</name>
    <dbReference type="NCBI Taxonomy" id="2527969"/>
    <lineage>
        <taxon>Bacteria</taxon>
        <taxon>Pseudomonadati</taxon>
        <taxon>Planctomycetota</taxon>
        <taxon>Planctomycetia</taxon>
        <taxon>Planctomycetales</taxon>
        <taxon>Planctomycetaceae</taxon>
        <taxon>Rubinisphaera</taxon>
    </lineage>
</organism>
<dbReference type="AlphaFoldDB" id="A0A5C5XM37"/>
<sequence>MIWVDDSGASLRERPRHPGFYKDGTISIKTEILKNLSYKHEAQASESTPRSFLNPEK</sequence>
<name>A0A5C5XM37_9PLAN</name>
<evidence type="ECO:0000313" key="2">
    <source>
        <dbReference type="Proteomes" id="UP000316095"/>
    </source>
</evidence>
<accession>A0A5C5XM37</accession>
<dbReference type="Proteomes" id="UP000316095">
    <property type="component" value="Unassembled WGS sequence"/>
</dbReference>
<reference evidence="1 2" key="1">
    <citation type="submission" date="2019-02" db="EMBL/GenBank/DDBJ databases">
        <title>Deep-cultivation of Planctomycetes and their phenomic and genomic characterization uncovers novel biology.</title>
        <authorList>
            <person name="Wiegand S."/>
            <person name="Jogler M."/>
            <person name="Boedeker C."/>
            <person name="Pinto D."/>
            <person name="Vollmers J."/>
            <person name="Rivas-Marin E."/>
            <person name="Kohn T."/>
            <person name="Peeters S.H."/>
            <person name="Heuer A."/>
            <person name="Rast P."/>
            <person name="Oberbeckmann S."/>
            <person name="Bunk B."/>
            <person name="Jeske O."/>
            <person name="Meyerdierks A."/>
            <person name="Storesund J.E."/>
            <person name="Kallscheuer N."/>
            <person name="Luecker S."/>
            <person name="Lage O.M."/>
            <person name="Pohl T."/>
            <person name="Merkel B.J."/>
            <person name="Hornburger P."/>
            <person name="Mueller R.-W."/>
            <person name="Bruemmer F."/>
            <person name="Labrenz M."/>
            <person name="Spormann A.M."/>
            <person name="Op Den Camp H."/>
            <person name="Overmann J."/>
            <person name="Amann R."/>
            <person name="Jetten M.S.M."/>
            <person name="Mascher T."/>
            <person name="Medema M.H."/>
            <person name="Devos D.P."/>
            <person name="Kaster A.-K."/>
            <person name="Ovreas L."/>
            <person name="Rohde M."/>
            <person name="Galperin M.Y."/>
            <person name="Jogler C."/>
        </authorList>
    </citation>
    <scope>NUCLEOTIDE SEQUENCE [LARGE SCALE GENOMIC DNA]</scope>
    <source>
        <strain evidence="1 2">Pan54</strain>
    </source>
</reference>
<protein>
    <submittedName>
        <fullName evidence="1">Uncharacterized protein</fullName>
    </submittedName>
</protein>
<keyword evidence="2" id="KW-1185">Reference proteome</keyword>
<gene>
    <name evidence="1" type="ORF">Pan54_47140</name>
</gene>
<proteinExistence type="predicted"/>
<evidence type="ECO:0000313" key="1">
    <source>
        <dbReference type="EMBL" id="TWT63954.1"/>
    </source>
</evidence>
<dbReference type="EMBL" id="SJPG01000001">
    <property type="protein sequence ID" value="TWT63954.1"/>
    <property type="molecule type" value="Genomic_DNA"/>
</dbReference>